<keyword evidence="2" id="KW-1185">Reference proteome</keyword>
<dbReference type="STRING" id="656024.FsymDg_4058"/>
<dbReference type="EMBL" id="CP002801">
    <property type="protein sequence ID" value="AEH11330.1"/>
    <property type="molecule type" value="Genomic_DNA"/>
</dbReference>
<accession>F8AW08</accession>
<proteinExistence type="predicted"/>
<evidence type="ECO:0000313" key="1">
    <source>
        <dbReference type="EMBL" id="AEH11330.1"/>
    </source>
</evidence>
<dbReference type="HOGENOM" id="CLU_3403669_0_0_11"/>
<evidence type="ECO:0000313" key="2">
    <source>
        <dbReference type="Proteomes" id="UP000001549"/>
    </source>
</evidence>
<dbReference type="KEGG" id="fsy:FsymDg_4058"/>
<dbReference type="Proteomes" id="UP000001549">
    <property type="component" value="Chromosome"/>
</dbReference>
<sequence length="30" mass="3351">MNPVMTVTIMRYPPYGPARQTWAVGWQAAG</sequence>
<name>F8AW08_9ACTN</name>
<dbReference type="AlphaFoldDB" id="F8AW08"/>
<gene>
    <name evidence="1" type="ordered locus">FsymDg_4058</name>
</gene>
<protein>
    <submittedName>
        <fullName evidence="1">Uncharacterized protein</fullName>
    </submittedName>
</protein>
<reference evidence="1 2" key="1">
    <citation type="submission" date="2011-05" db="EMBL/GenBank/DDBJ databases">
        <title>Complete sequence of chromosome of Frankia symbiont of Datisca glomerata.</title>
        <authorList>
            <consortium name="US DOE Joint Genome Institute"/>
            <person name="Lucas S."/>
            <person name="Han J."/>
            <person name="Lapidus A."/>
            <person name="Cheng J.-F."/>
            <person name="Goodwin L."/>
            <person name="Pitluck S."/>
            <person name="Peters L."/>
            <person name="Mikhailova N."/>
            <person name="Chertkov O."/>
            <person name="Teshima H."/>
            <person name="Han C."/>
            <person name="Tapia R."/>
            <person name="Land M."/>
            <person name="Hauser L."/>
            <person name="Kyrpides N."/>
            <person name="Ivanova N."/>
            <person name="Pagani I."/>
            <person name="Berry A."/>
            <person name="Pawlowski K."/>
            <person name="Persson T."/>
            <person name="Vanden Heuvel B."/>
            <person name="Benson D."/>
            <person name="Woyke T."/>
        </authorList>
    </citation>
    <scope>NUCLEOTIDE SEQUENCE [LARGE SCALE GENOMIC DNA]</scope>
    <source>
        <strain evidence="2">4085684</strain>
    </source>
</reference>
<organism evidence="1 2">
    <name type="scientific">Candidatus Protofrankia datiscae</name>
    <dbReference type="NCBI Taxonomy" id="2716812"/>
    <lineage>
        <taxon>Bacteria</taxon>
        <taxon>Bacillati</taxon>
        <taxon>Actinomycetota</taxon>
        <taxon>Actinomycetes</taxon>
        <taxon>Frankiales</taxon>
        <taxon>Frankiaceae</taxon>
        <taxon>Protofrankia</taxon>
    </lineage>
</organism>